<dbReference type="NCBIfam" id="TIGR01364">
    <property type="entry name" value="serC_1"/>
    <property type="match status" value="1"/>
</dbReference>
<proteinExistence type="inferred from homology"/>
<keyword evidence="12" id="KW-0963">Cytoplasm</keyword>
<dbReference type="GO" id="GO:0006564">
    <property type="term" value="P:L-serine biosynthetic process"/>
    <property type="evidence" value="ECO:0007669"/>
    <property type="project" value="UniProtKB-UniRule"/>
</dbReference>
<evidence type="ECO:0000256" key="4">
    <source>
        <dbReference type="ARBA" id="ARBA00022576"/>
    </source>
</evidence>
<evidence type="ECO:0000256" key="6">
    <source>
        <dbReference type="ARBA" id="ARBA00022679"/>
    </source>
</evidence>
<protein>
    <recommendedName>
        <fullName evidence="12">Phosphoserine aminotransferase</fullName>
        <ecNumber evidence="12">2.6.1.52</ecNumber>
    </recommendedName>
    <alternativeName>
        <fullName evidence="12">Phosphohydroxythreonine aminotransferase</fullName>
        <shortName evidence="12">PSAT</shortName>
    </alternativeName>
</protein>
<name>A0A948TPU1_9BACT</name>
<dbReference type="FunFam" id="3.90.1150.10:FF:000006">
    <property type="entry name" value="Phosphoserine aminotransferase"/>
    <property type="match status" value="1"/>
</dbReference>
<dbReference type="PANTHER" id="PTHR43247:SF1">
    <property type="entry name" value="PHOSPHOSERINE AMINOTRANSFERASE"/>
    <property type="match status" value="1"/>
</dbReference>
<keyword evidence="4 12" id="KW-0032">Aminotransferase</keyword>
<comment type="pathway">
    <text evidence="1 12">Cofactor biosynthesis; pyridoxine 5'-phosphate biosynthesis; pyridoxine 5'-phosphate from D-erythrose 4-phosphate: step 3/5.</text>
</comment>
<evidence type="ECO:0000313" key="14">
    <source>
        <dbReference type="EMBL" id="MBU3857492.1"/>
    </source>
</evidence>
<dbReference type="InterPro" id="IPR015421">
    <property type="entry name" value="PyrdxlP-dep_Trfase_major"/>
</dbReference>
<keyword evidence="9 12" id="KW-0718">Serine biosynthesis</keyword>
<dbReference type="Proteomes" id="UP000784286">
    <property type="component" value="Unassembled WGS sequence"/>
</dbReference>
<feature type="domain" description="Aminotransferase class V" evidence="13">
    <location>
        <begin position="5"/>
        <end position="347"/>
    </location>
</feature>
<feature type="binding site" evidence="12">
    <location>
        <begin position="233"/>
        <end position="234"/>
    </location>
    <ligand>
        <name>pyridoxal 5'-phosphate</name>
        <dbReference type="ChEBI" id="CHEBI:597326"/>
    </ligand>
</feature>
<dbReference type="EMBL" id="JAHLFJ010000125">
    <property type="protein sequence ID" value="MBU3857492.1"/>
    <property type="molecule type" value="Genomic_DNA"/>
</dbReference>
<evidence type="ECO:0000259" key="13">
    <source>
        <dbReference type="Pfam" id="PF00266"/>
    </source>
</evidence>
<evidence type="ECO:0000256" key="12">
    <source>
        <dbReference type="HAMAP-Rule" id="MF_00160"/>
    </source>
</evidence>
<reference evidence="14" key="1">
    <citation type="journal article" date="2021" name="PeerJ">
        <title>Extensive microbial diversity within the chicken gut microbiome revealed by metagenomics and culture.</title>
        <authorList>
            <person name="Gilroy R."/>
            <person name="Ravi A."/>
            <person name="Getino M."/>
            <person name="Pursley I."/>
            <person name="Horton D.L."/>
            <person name="Alikhan N.F."/>
            <person name="Baker D."/>
            <person name="Gharbi K."/>
            <person name="Hall N."/>
            <person name="Watson M."/>
            <person name="Adriaenssens E.M."/>
            <person name="Foster-Nyarko E."/>
            <person name="Jarju S."/>
            <person name="Secka A."/>
            <person name="Antonio M."/>
            <person name="Oren A."/>
            <person name="Chaudhuri R.R."/>
            <person name="La Ragione R."/>
            <person name="Hildebrand F."/>
            <person name="Pallen M.J."/>
        </authorList>
    </citation>
    <scope>NUCLEOTIDE SEQUENCE</scope>
    <source>
        <strain evidence="14">8470</strain>
    </source>
</reference>
<evidence type="ECO:0000256" key="2">
    <source>
        <dbReference type="ARBA" id="ARBA00005099"/>
    </source>
</evidence>
<gene>
    <name evidence="12 14" type="primary">serC</name>
    <name evidence="14" type="ORF">H9928_13350</name>
</gene>
<accession>A0A948TPU1</accession>
<evidence type="ECO:0000256" key="8">
    <source>
        <dbReference type="ARBA" id="ARBA00023096"/>
    </source>
</evidence>
<feature type="binding site" evidence="12">
    <location>
        <begin position="75"/>
        <end position="76"/>
    </location>
    <ligand>
        <name>pyridoxal 5'-phosphate</name>
        <dbReference type="ChEBI" id="CHEBI:597326"/>
    </ligand>
</feature>
<evidence type="ECO:0000256" key="3">
    <source>
        <dbReference type="ARBA" id="ARBA00006904"/>
    </source>
</evidence>
<dbReference type="InterPro" id="IPR015424">
    <property type="entry name" value="PyrdxlP-dep_Trfase"/>
</dbReference>
<comment type="similarity">
    <text evidence="3 12">Belongs to the class-V pyridoxal-phosphate-dependent aminotransferase family. SerC subfamily.</text>
</comment>
<comment type="catalytic activity">
    <reaction evidence="11 12">
        <text>O-phospho-L-serine + 2-oxoglutarate = 3-phosphooxypyruvate + L-glutamate</text>
        <dbReference type="Rhea" id="RHEA:14329"/>
        <dbReference type="ChEBI" id="CHEBI:16810"/>
        <dbReference type="ChEBI" id="CHEBI:18110"/>
        <dbReference type="ChEBI" id="CHEBI:29985"/>
        <dbReference type="ChEBI" id="CHEBI:57524"/>
        <dbReference type="EC" id="2.6.1.52"/>
    </reaction>
</comment>
<dbReference type="InterPro" id="IPR015422">
    <property type="entry name" value="PyrdxlP-dep_Trfase_small"/>
</dbReference>
<dbReference type="SUPFAM" id="SSF53383">
    <property type="entry name" value="PLP-dependent transferases"/>
    <property type="match status" value="1"/>
</dbReference>
<comment type="subunit">
    <text evidence="12">Homodimer.</text>
</comment>
<feature type="binding site" evidence="12">
    <location>
        <position position="149"/>
    </location>
    <ligand>
        <name>pyridoxal 5'-phosphate</name>
        <dbReference type="ChEBI" id="CHEBI:597326"/>
    </ligand>
</feature>
<evidence type="ECO:0000256" key="11">
    <source>
        <dbReference type="ARBA" id="ARBA00049007"/>
    </source>
</evidence>
<comment type="pathway">
    <text evidence="2 12">Amino-acid biosynthesis; L-serine biosynthesis; L-serine from 3-phospho-D-glycerate: step 2/3.</text>
</comment>
<dbReference type="FunFam" id="3.40.640.10:FF:000010">
    <property type="entry name" value="Phosphoserine aminotransferase"/>
    <property type="match status" value="1"/>
</dbReference>
<evidence type="ECO:0000256" key="5">
    <source>
        <dbReference type="ARBA" id="ARBA00022605"/>
    </source>
</evidence>
<feature type="modified residue" description="N6-(pyridoxal phosphate)lysine" evidence="12">
    <location>
        <position position="192"/>
    </location>
</feature>
<dbReference type="EC" id="2.6.1.52" evidence="12"/>
<keyword evidence="5 12" id="KW-0028">Amino-acid biosynthesis</keyword>
<dbReference type="PIRSF" id="PIRSF000525">
    <property type="entry name" value="SerC"/>
    <property type="match status" value="1"/>
</dbReference>
<comment type="catalytic activity">
    <reaction evidence="10 12">
        <text>4-(phosphooxy)-L-threonine + 2-oxoglutarate = (R)-3-hydroxy-2-oxo-4-phosphooxybutanoate + L-glutamate</text>
        <dbReference type="Rhea" id="RHEA:16573"/>
        <dbReference type="ChEBI" id="CHEBI:16810"/>
        <dbReference type="ChEBI" id="CHEBI:29985"/>
        <dbReference type="ChEBI" id="CHEBI:58452"/>
        <dbReference type="ChEBI" id="CHEBI:58538"/>
        <dbReference type="EC" id="2.6.1.52"/>
    </reaction>
</comment>
<dbReference type="GO" id="GO:0008615">
    <property type="term" value="P:pyridoxine biosynthetic process"/>
    <property type="evidence" value="ECO:0007669"/>
    <property type="project" value="UniProtKB-UniRule"/>
</dbReference>
<dbReference type="PANTHER" id="PTHR43247">
    <property type="entry name" value="PHOSPHOSERINE AMINOTRANSFERASE"/>
    <property type="match status" value="1"/>
</dbReference>
<feature type="binding site" evidence="12">
    <location>
        <position position="168"/>
    </location>
    <ligand>
        <name>pyridoxal 5'-phosphate</name>
        <dbReference type="ChEBI" id="CHEBI:597326"/>
    </ligand>
</feature>
<evidence type="ECO:0000256" key="7">
    <source>
        <dbReference type="ARBA" id="ARBA00022898"/>
    </source>
</evidence>
<dbReference type="Pfam" id="PF00266">
    <property type="entry name" value="Aminotran_5"/>
    <property type="match status" value="1"/>
</dbReference>
<dbReference type="GO" id="GO:0005737">
    <property type="term" value="C:cytoplasm"/>
    <property type="evidence" value="ECO:0007669"/>
    <property type="project" value="UniProtKB-SubCell"/>
</dbReference>
<keyword evidence="6 12" id="KW-0808">Transferase</keyword>
<comment type="caution">
    <text evidence="12">Lacks conserved residue(s) required for the propagation of feature annotation.</text>
</comment>
<organism evidence="14 15">
    <name type="scientific">Candidatus Phocaeicola excrementipullorum</name>
    <dbReference type="NCBI Taxonomy" id="2838731"/>
    <lineage>
        <taxon>Bacteria</taxon>
        <taxon>Pseudomonadati</taxon>
        <taxon>Bacteroidota</taxon>
        <taxon>Bacteroidia</taxon>
        <taxon>Bacteroidales</taxon>
        <taxon>Bacteroidaceae</taxon>
        <taxon>Phocaeicola</taxon>
    </lineage>
</organism>
<dbReference type="GO" id="GO:0030170">
    <property type="term" value="F:pyridoxal phosphate binding"/>
    <property type="evidence" value="ECO:0007669"/>
    <property type="project" value="UniProtKB-UniRule"/>
</dbReference>
<comment type="function">
    <text evidence="12">Catalyzes the reversible conversion of 3-phosphohydroxypyruvate to phosphoserine and of 3-hydroxy-2-oxo-4-phosphonooxybutanoate to phosphohydroxythreonine.</text>
</comment>
<dbReference type="InterPro" id="IPR022278">
    <property type="entry name" value="Pser_aminoTfrase"/>
</dbReference>
<keyword evidence="7 12" id="KW-0663">Pyridoxal phosphate</keyword>
<comment type="caution">
    <text evidence="14">The sequence shown here is derived from an EMBL/GenBank/DDBJ whole genome shotgun (WGS) entry which is preliminary data.</text>
</comment>
<reference evidence="14" key="2">
    <citation type="submission" date="2021-04" db="EMBL/GenBank/DDBJ databases">
        <authorList>
            <person name="Gilroy R."/>
        </authorList>
    </citation>
    <scope>NUCLEOTIDE SEQUENCE</scope>
    <source>
        <strain evidence="14">8470</strain>
    </source>
</reference>
<feature type="binding site" evidence="12">
    <location>
        <position position="99"/>
    </location>
    <ligand>
        <name>pyridoxal 5'-phosphate</name>
        <dbReference type="ChEBI" id="CHEBI:597326"/>
    </ligand>
</feature>
<dbReference type="InterPro" id="IPR000192">
    <property type="entry name" value="Aminotrans_V_dom"/>
</dbReference>
<dbReference type="HAMAP" id="MF_00160">
    <property type="entry name" value="SerC_aminotrans_5"/>
    <property type="match status" value="1"/>
</dbReference>
<dbReference type="GO" id="GO:0004648">
    <property type="term" value="F:O-phospho-L-serine:2-oxoglutarate aminotransferase activity"/>
    <property type="evidence" value="ECO:0007669"/>
    <property type="project" value="UniProtKB-UniRule"/>
</dbReference>
<sequence>MKKHNFNAGPSILPREVIEKTAQAILDFNGSGLSLMEISHRAKDFQPVVDEAVALFKELLDIPDGYSVLFLGGGASLEFCMVPYNFLEKKAAYLNTGAWAKKAMKEAKAFGETVEVASSEKDTYTYIPKGFEANVPADADYFHITTNNTIYGTELHADPTVPVPMVADMSSDIFSRPVDVSKYICIYGGAQKNLAPAGVTFVIVKNDALGKVSRHIPTMLNYQTHVDKGSMFNTPPVVPIYAALQTLRWLKAQGGVGEMQRRAKMRSDMLYGEIDRNRLFRGTVTDPEDRSYMNICFVMADEYKELEADFLKFATDRGMVGVKGHRSVGGFRASCYNALPAESVQALIDCMKEFEKAH</sequence>
<evidence type="ECO:0000313" key="15">
    <source>
        <dbReference type="Proteomes" id="UP000784286"/>
    </source>
</evidence>
<evidence type="ECO:0000256" key="10">
    <source>
        <dbReference type="ARBA" id="ARBA00047630"/>
    </source>
</evidence>
<dbReference type="Gene3D" id="3.40.640.10">
    <property type="entry name" value="Type I PLP-dependent aspartate aminotransferase-like (Major domain)"/>
    <property type="match status" value="1"/>
</dbReference>
<feature type="binding site" evidence="12">
    <location>
        <position position="191"/>
    </location>
    <ligand>
        <name>pyridoxal 5'-phosphate</name>
        <dbReference type="ChEBI" id="CHEBI:597326"/>
    </ligand>
</feature>
<dbReference type="Gene3D" id="3.90.1150.10">
    <property type="entry name" value="Aspartate Aminotransferase, domain 1"/>
    <property type="match status" value="1"/>
</dbReference>
<evidence type="ECO:0000256" key="9">
    <source>
        <dbReference type="ARBA" id="ARBA00023299"/>
    </source>
</evidence>
<feature type="binding site" evidence="12">
    <location>
        <position position="41"/>
    </location>
    <ligand>
        <name>L-glutamate</name>
        <dbReference type="ChEBI" id="CHEBI:29985"/>
    </ligand>
</feature>
<dbReference type="AlphaFoldDB" id="A0A948TPU1"/>
<evidence type="ECO:0000256" key="1">
    <source>
        <dbReference type="ARBA" id="ARBA00004915"/>
    </source>
</evidence>
<comment type="cofactor">
    <cofactor evidence="12">
        <name>pyridoxal 5'-phosphate</name>
        <dbReference type="ChEBI" id="CHEBI:597326"/>
    </cofactor>
    <text evidence="12">Binds 1 pyridoxal phosphate per subunit.</text>
</comment>
<comment type="subcellular location">
    <subcellularLocation>
        <location evidence="12">Cytoplasm</location>
    </subcellularLocation>
</comment>
<keyword evidence="8 12" id="KW-0664">Pyridoxine biosynthesis</keyword>
<dbReference type="NCBIfam" id="NF003764">
    <property type="entry name" value="PRK05355.1"/>
    <property type="match status" value="1"/>
</dbReference>